<evidence type="ECO:0000313" key="1">
    <source>
        <dbReference type="EMBL" id="ACD96823.1"/>
    </source>
</evidence>
<dbReference type="RefSeq" id="WP_012471147.1">
    <property type="nucleotide sequence ID" value="NC_010814.1"/>
</dbReference>
<dbReference type="EMBL" id="CP001089">
    <property type="protein sequence ID" value="ACD96823.1"/>
    <property type="molecule type" value="Genomic_DNA"/>
</dbReference>
<dbReference type="Proteomes" id="UP000002420">
    <property type="component" value="Chromosome"/>
</dbReference>
<organism evidence="1 2">
    <name type="scientific">Trichlorobacter lovleyi (strain ATCC BAA-1151 / DSM 17278 / SZ)</name>
    <name type="common">Geobacter lovleyi</name>
    <dbReference type="NCBI Taxonomy" id="398767"/>
    <lineage>
        <taxon>Bacteria</taxon>
        <taxon>Pseudomonadati</taxon>
        <taxon>Thermodesulfobacteriota</taxon>
        <taxon>Desulfuromonadia</taxon>
        <taxon>Geobacterales</taxon>
        <taxon>Geobacteraceae</taxon>
        <taxon>Trichlorobacter</taxon>
    </lineage>
</organism>
<name>B3E9U8_TRIL1</name>
<reference evidence="1 2" key="1">
    <citation type="submission" date="2008-05" db="EMBL/GenBank/DDBJ databases">
        <title>Complete sequence of chromosome of Geobacter lovleyi SZ.</title>
        <authorList>
            <consortium name="US DOE Joint Genome Institute"/>
            <person name="Lucas S."/>
            <person name="Copeland A."/>
            <person name="Lapidus A."/>
            <person name="Glavina del Rio T."/>
            <person name="Dalin E."/>
            <person name="Tice H."/>
            <person name="Bruce D."/>
            <person name="Goodwin L."/>
            <person name="Pitluck S."/>
            <person name="Chertkov O."/>
            <person name="Meincke L."/>
            <person name="Brettin T."/>
            <person name="Detter J.C."/>
            <person name="Han C."/>
            <person name="Tapia R."/>
            <person name="Kuske C.R."/>
            <person name="Schmutz J."/>
            <person name="Larimer F."/>
            <person name="Land M."/>
            <person name="Hauser L."/>
            <person name="Kyrpides N."/>
            <person name="Mikhailova N."/>
            <person name="Sung Y."/>
            <person name="Fletcher K.E."/>
            <person name="Ritalahti K.M."/>
            <person name="Loeffler F.E."/>
            <person name="Richardson P."/>
        </authorList>
    </citation>
    <scope>NUCLEOTIDE SEQUENCE [LARGE SCALE GENOMIC DNA]</scope>
    <source>
        <strain evidence="2">ATCC BAA-1151 / DSM 17278 / SZ</strain>
    </source>
</reference>
<gene>
    <name evidence="1" type="ordered locus">Glov_3117</name>
</gene>
<protein>
    <submittedName>
        <fullName evidence="1">Uncharacterized protein</fullName>
    </submittedName>
</protein>
<dbReference type="AlphaFoldDB" id="B3E9U8"/>
<dbReference type="HOGENOM" id="CLU_2633029_0_0_7"/>
<proteinExistence type="predicted"/>
<evidence type="ECO:0000313" key="2">
    <source>
        <dbReference type="Proteomes" id="UP000002420"/>
    </source>
</evidence>
<dbReference type="KEGG" id="glo:Glov_3117"/>
<sequence>MTTVEWLDHILPSDGIYCVAQLDGAAGKLKHYWYTDKQQAADKLLELDAAGYNSYIAQASFKSSESRKADNALLAGR</sequence>
<keyword evidence="2" id="KW-1185">Reference proteome</keyword>
<dbReference type="STRING" id="398767.Glov_3117"/>
<accession>B3E9U8</accession>